<dbReference type="GO" id="GO:0030488">
    <property type="term" value="P:tRNA methylation"/>
    <property type="evidence" value="ECO:0007669"/>
    <property type="project" value="TreeGrafter"/>
</dbReference>
<reference evidence="4" key="1">
    <citation type="journal article" date="2019" name="Science">
        <title>Mutation of a bHLH transcription factor allowed almond domestication.</title>
        <authorList>
            <person name="Sanchez-Perez R."/>
            <person name="Pavan S."/>
            <person name="Mazzeo R."/>
            <person name="Moldovan C."/>
            <person name="Aiese Cigliano R."/>
            <person name="Del Cueto J."/>
            <person name="Ricciardi F."/>
            <person name="Lotti C."/>
            <person name="Ricciardi L."/>
            <person name="Dicenta F."/>
            <person name="Lopez-Marques R.L."/>
            <person name="Lindberg Moller B."/>
        </authorList>
    </citation>
    <scope>NUCLEOTIDE SEQUENCE</scope>
</reference>
<dbReference type="Gene3D" id="3.40.1280.10">
    <property type="match status" value="1"/>
</dbReference>
<feature type="non-terminal residue" evidence="4">
    <location>
        <position position="1"/>
    </location>
</feature>
<accession>A0A5H2Y224</accession>
<dbReference type="EMBL" id="AP020847">
    <property type="protein sequence ID" value="BBN68646.1"/>
    <property type="molecule type" value="Genomic_DNA"/>
</dbReference>
<evidence type="ECO:0000313" key="4">
    <source>
        <dbReference type="EMBL" id="BBN68646.1"/>
    </source>
</evidence>
<gene>
    <name evidence="4" type="ORF">Prudu_510S000300</name>
</gene>
<dbReference type="Pfam" id="PF00588">
    <property type="entry name" value="SpoU_methylase"/>
    <property type="match status" value="1"/>
</dbReference>
<dbReference type="GO" id="GO:0016423">
    <property type="term" value="F:tRNA (guanine) methyltransferase activity"/>
    <property type="evidence" value="ECO:0007669"/>
    <property type="project" value="TreeGrafter"/>
</dbReference>
<feature type="domain" description="tRNA/rRNA methyltransferase SpoU type" evidence="3">
    <location>
        <begin position="16"/>
        <end position="64"/>
    </location>
</feature>
<dbReference type="AlphaFoldDB" id="A0A5H2Y224"/>
<dbReference type="PANTHER" id="PTHR12029">
    <property type="entry name" value="RNA METHYLTRANSFERASE"/>
    <property type="match status" value="1"/>
</dbReference>
<dbReference type="InterPro" id="IPR029028">
    <property type="entry name" value="Alpha/beta_knot_MTases"/>
</dbReference>
<proteinExistence type="predicted"/>
<keyword evidence="1 4" id="KW-0489">Methyltransferase</keyword>
<dbReference type="SUPFAM" id="SSF75217">
    <property type="entry name" value="alpha/beta knot"/>
    <property type="match status" value="1"/>
</dbReference>
<protein>
    <submittedName>
        <fullName evidence="4">tRNA/rRNA methyltransferase SpoU family protein</fullName>
    </submittedName>
</protein>
<evidence type="ECO:0000256" key="1">
    <source>
        <dbReference type="ARBA" id="ARBA00022603"/>
    </source>
</evidence>
<dbReference type="InterPro" id="IPR001537">
    <property type="entry name" value="SpoU_MeTrfase"/>
</dbReference>
<evidence type="ECO:0000256" key="2">
    <source>
        <dbReference type="ARBA" id="ARBA00022679"/>
    </source>
</evidence>
<name>A0A5H2Y224_PRUDU</name>
<keyword evidence="2 4" id="KW-0808">Transferase</keyword>
<organism evidence="4">
    <name type="scientific">Prunus dulcis</name>
    <name type="common">Almond</name>
    <name type="synonym">Amygdalus dulcis</name>
    <dbReference type="NCBI Taxonomy" id="3755"/>
    <lineage>
        <taxon>Eukaryota</taxon>
        <taxon>Viridiplantae</taxon>
        <taxon>Streptophyta</taxon>
        <taxon>Embryophyta</taxon>
        <taxon>Tracheophyta</taxon>
        <taxon>Spermatophyta</taxon>
        <taxon>Magnoliopsida</taxon>
        <taxon>eudicotyledons</taxon>
        <taxon>Gunneridae</taxon>
        <taxon>Pentapetalae</taxon>
        <taxon>rosids</taxon>
        <taxon>fabids</taxon>
        <taxon>Rosales</taxon>
        <taxon>Rosaceae</taxon>
        <taxon>Amygdaloideae</taxon>
        <taxon>Amygdaleae</taxon>
        <taxon>Prunus</taxon>
    </lineage>
</organism>
<dbReference type="GO" id="GO:0003723">
    <property type="term" value="F:RNA binding"/>
    <property type="evidence" value="ECO:0007669"/>
    <property type="project" value="InterPro"/>
</dbReference>
<evidence type="ECO:0000259" key="3">
    <source>
        <dbReference type="Pfam" id="PF00588"/>
    </source>
</evidence>
<sequence>VFRFHRETLCVTHLHPTGQVLVLGLEKEGVLVDIIHVLDACLEIPQLGVVRSLNVHVSGAIALWEYTRQQRSQKNSEAVVSLSTKNVVHGKKKGIQRRKGGTN</sequence>
<dbReference type="PANTHER" id="PTHR12029:SF11">
    <property type="entry name" value="METHYLTRANSFERASE TARBP1-RELATED"/>
    <property type="match status" value="1"/>
</dbReference>
<dbReference type="InterPro" id="IPR045330">
    <property type="entry name" value="TRM3/TARBP1"/>
</dbReference>
<dbReference type="InterPro" id="IPR029026">
    <property type="entry name" value="tRNA_m1G_MTases_N"/>
</dbReference>